<sequence length="289" mass="30365">MQFTAGDNTKICLLTLTALAVCVSNTDAVAADQRPLLHASYSKLCTVAAKLKKTPKRSAKLLEVMAKAAETSATAALKFRIKKAIHSKPADKAIATAIIMLLEKIGAAALHDMKSKAHKLVRAATTCTALAARISETLTMFNNAGHGSGYCLDSTTPDRSGHVAFASQDCLNDDLAVTPSDDKWEATKLKADGFADGPGTGNPVSQSSSSNSKCLLVDTGSAETTNCFGSRSRFIAGILTLNGAAGSTIAAMDRGIGKSDRQDKKLLEAALEDANVVNSETIENYKKLR</sequence>
<organism evidence="9">
    <name type="scientific">Trypanosoma brucei</name>
    <dbReference type="NCBI Taxonomy" id="5691"/>
    <lineage>
        <taxon>Eukaryota</taxon>
        <taxon>Discoba</taxon>
        <taxon>Euglenozoa</taxon>
        <taxon>Kinetoplastea</taxon>
        <taxon>Metakinetoplastina</taxon>
        <taxon>Trypanosomatida</taxon>
        <taxon>Trypanosomatidae</taxon>
        <taxon>Trypanosoma</taxon>
    </lineage>
</organism>
<keyword evidence="4" id="KW-0472">Membrane</keyword>
<keyword evidence="6" id="KW-0449">Lipoprotein</keyword>
<protein>
    <submittedName>
        <fullName evidence="9">Variant surface glycoprotein 1125.1547</fullName>
    </submittedName>
</protein>
<keyword evidence="7" id="KW-0732">Signal</keyword>
<dbReference type="SUPFAM" id="SSF58087">
    <property type="entry name" value="Variant surface glycoprotein (N-terminal domain)"/>
    <property type="match status" value="1"/>
</dbReference>
<dbReference type="Pfam" id="PF00913">
    <property type="entry name" value="Trypan_glycop"/>
    <property type="match status" value="1"/>
</dbReference>
<name>A0A1J0R775_9TRYP</name>
<evidence type="ECO:0000313" key="9">
    <source>
        <dbReference type="EMBL" id="APD73734.1"/>
    </source>
</evidence>
<dbReference type="AlphaFoldDB" id="A0A1J0R775"/>
<evidence type="ECO:0000256" key="5">
    <source>
        <dbReference type="ARBA" id="ARBA00023180"/>
    </source>
</evidence>
<evidence type="ECO:0000256" key="7">
    <source>
        <dbReference type="SAM" id="SignalP"/>
    </source>
</evidence>
<dbReference type="GO" id="GO:0042783">
    <property type="term" value="P:symbiont-mediated evasion of host immune response"/>
    <property type="evidence" value="ECO:0007669"/>
    <property type="project" value="InterPro"/>
</dbReference>
<dbReference type="Gene3D" id="3.90.150.10">
    <property type="entry name" value="Variant Surface Glycoprotein, subunit A domain 1"/>
    <property type="match status" value="1"/>
</dbReference>
<dbReference type="GO" id="GO:0005886">
    <property type="term" value="C:plasma membrane"/>
    <property type="evidence" value="ECO:0007669"/>
    <property type="project" value="UniProtKB-SubCell"/>
</dbReference>
<feature type="signal peptide" evidence="7">
    <location>
        <begin position="1"/>
        <end position="28"/>
    </location>
</feature>
<evidence type="ECO:0000259" key="8">
    <source>
        <dbReference type="Pfam" id="PF00913"/>
    </source>
</evidence>
<evidence type="ECO:0000256" key="3">
    <source>
        <dbReference type="ARBA" id="ARBA00022622"/>
    </source>
</evidence>
<dbReference type="EMBL" id="KX699778">
    <property type="protein sequence ID" value="APD73734.1"/>
    <property type="molecule type" value="Genomic_DNA"/>
</dbReference>
<comment type="subcellular location">
    <subcellularLocation>
        <location evidence="1">Cell membrane</location>
        <topology evidence="1">Lipid-anchor</topology>
        <topology evidence="1">GPI-anchor</topology>
    </subcellularLocation>
</comment>
<accession>A0A1J0R775</accession>
<dbReference type="VEuPathDB" id="TriTrypDB:Tb427_000414000"/>
<dbReference type="InterPro" id="IPR001812">
    <property type="entry name" value="Trypano_VSG_A_N_dom"/>
</dbReference>
<feature type="domain" description="Trypanosome variant surface glycoprotein A-type N-terminal" evidence="8">
    <location>
        <begin position="17"/>
        <end position="274"/>
    </location>
</feature>
<dbReference type="Gene3D" id="1.10.470.10">
    <property type="entry name" value="Variant Surface Glycoprotein, subunit A, domain 2"/>
    <property type="match status" value="1"/>
</dbReference>
<keyword evidence="2" id="KW-1003">Cell membrane</keyword>
<dbReference type="GO" id="GO:0098552">
    <property type="term" value="C:side of membrane"/>
    <property type="evidence" value="ECO:0007669"/>
    <property type="project" value="UniProtKB-KW"/>
</dbReference>
<evidence type="ECO:0000256" key="1">
    <source>
        <dbReference type="ARBA" id="ARBA00004609"/>
    </source>
</evidence>
<reference evidence="9" key="1">
    <citation type="submission" date="2016-08" db="EMBL/GenBank/DDBJ databases">
        <title>VSG repertoire of Trypanosoma brucei EATRO 1125.</title>
        <authorList>
            <person name="Cross G.A."/>
        </authorList>
    </citation>
    <scope>NUCLEOTIDE SEQUENCE</scope>
    <source>
        <strain evidence="9">EATRO 1125</strain>
    </source>
</reference>
<evidence type="ECO:0000256" key="4">
    <source>
        <dbReference type="ARBA" id="ARBA00023136"/>
    </source>
</evidence>
<proteinExistence type="predicted"/>
<evidence type="ECO:0000256" key="6">
    <source>
        <dbReference type="ARBA" id="ARBA00023288"/>
    </source>
</evidence>
<keyword evidence="3" id="KW-0336">GPI-anchor</keyword>
<evidence type="ECO:0000256" key="2">
    <source>
        <dbReference type="ARBA" id="ARBA00022475"/>
    </source>
</evidence>
<feature type="chain" id="PRO_5012565763" evidence="7">
    <location>
        <begin position="29"/>
        <end position="289"/>
    </location>
</feature>
<keyword evidence="5" id="KW-0325">Glycoprotein</keyword>